<gene>
    <name evidence="1" type="ORF">ACFP9W_07545</name>
</gene>
<accession>A0ABW1VZ14</accession>
<keyword evidence="2" id="KW-1185">Reference proteome</keyword>
<evidence type="ECO:0000313" key="1">
    <source>
        <dbReference type="EMBL" id="MFC6377941.1"/>
    </source>
</evidence>
<dbReference type="RefSeq" id="WP_385949101.1">
    <property type="nucleotide sequence ID" value="NZ_JBHSUB010000008.1"/>
</dbReference>
<protein>
    <submittedName>
        <fullName evidence="1">DUF1127 domain-containing protein</fullName>
    </submittedName>
</protein>
<reference evidence="2" key="1">
    <citation type="journal article" date="2019" name="Int. J. Syst. Evol. Microbiol.">
        <title>The Global Catalogue of Microorganisms (GCM) 10K type strain sequencing project: providing services to taxonomists for standard genome sequencing and annotation.</title>
        <authorList>
            <consortium name="The Broad Institute Genomics Platform"/>
            <consortium name="The Broad Institute Genome Sequencing Center for Infectious Disease"/>
            <person name="Wu L."/>
            <person name="Ma J."/>
        </authorList>
    </citation>
    <scope>NUCLEOTIDE SEQUENCE [LARGE SCALE GENOMIC DNA]</scope>
    <source>
        <strain evidence="2">CGMCC 1.18518</strain>
    </source>
</reference>
<proteinExistence type="predicted"/>
<name>A0ABW1VZ14_9GAMM</name>
<dbReference type="Proteomes" id="UP001596230">
    <property type="component" value="Unassembled WGS sequence"/>
</dbReference>
<sequence>MEFHENRPHQPFIGYVLLARSLKRAWQRRKYRRVLLQTNDEPANAGAKRQNDSD</sequence>
<organism evidence="1 2">
    <name type="scientific">Tatumella terrea</name>
    <dbReference type="NCBI Taxonomy" id="419007"/>
    <lineage>
        <taxon>Bacteria</taxon>
        <taxon>Pseudomonadati</taxon>
        <taxon>Pseudomonadota</taxon>
        <taxon>Gammaproteobacteria</taxon>
        <taxon>Enterobacterales</taxon>
        <taxon>Erwiniaceae</taxon>
        <taxon>Tatumella</taxon>
    </lineage>
</organism>
<evidence type="ECO:0000313" key="2">
    <source>
        <dbReference type="Proteomes" id="UP001596230"/>
    </source>
</evidence>
<dbReference type="EMBL" id="JBHSUB010000008">
    <property type="protein sequence ID" value="MFC6377941.1"/>
    <property type="molecule type" value="Genomic_DNA"/>
</dbReference>
<comment type="caution">
    <text evidence="1">The sequence shown here is derived from an EMBL/GenBank/DDBJ whole genome shotgun (WGS) entry which is preliminary data.</text>
</comment>